<evidence type="ECO:0000256" key="14">
    <source>
        <dbReference type="SAM" id="MobiDB-lite"/>
    </source>
</evidence>
<evidence type="ECO:0000256" key="11">
    <source>
        <dbReference type="ARBA" id="ARBA00048336"/>
    </source>
</evidence>
<feature type="compositionally biased region" description="Basic and acidic residues" evidence="14">
    <location>
        <begin position="26"/>
        <end position="41"/>
    </location>
</feature>
<evidence type="ECO:0000259" key="15">
    <source>
        <dbReference type="PROSITE" id="PS51479"/>
    </source>
</evidence>
<comment type="subcellular location">
    <subcellularLocation>
        <location evidence="1 13">Nucleus</location>
    </subcellularLocation>
</comment>
<protein>
    <recommendedName>
        <fullName evidence="13">RNA polymerase II subunit B1 CTD phosphatase RPAP2 homolog</fullName>
        <ecNumber evidence="13">3.1.3.16</ecNumber>
    </recommendedName>
</protein>
<evidence type="ECO:0000256" key="5">
    <source>
        <dbReference type="ARBA" id="ARBA00022801"/>
    </source>
</evidence>
<dbReference type="GO" id="GO:0008270">
    <property type="term" value="F:zinc ion binding"/>
    <property type="evidence" value="ECO:0007669"/>
    <property type="project" value="UniProtKB-KW"/>
</dbReference>
<feature type="domain" description="RTR1-type" evidence="15">
    <location>
        <begin position="104"/>
        <end position="187"/>
    </location>
</feature>
<feature type="region of interest" description="Disordered" evidence="14">
    <location>
        <begin position="20"/>
        <end position="63"/>
    </location>
</feature>
<dbReference type="PANTHER" id="PTHR14732">
    <property type="entry name" value="RNA POLYMERASE II SUBUNIT B1 CTD PHOSPHATASE RPAP2-RELATED"/>
    <property type="match status" value="1"/>
</dbReference>
<feature type="compositionally biased region" description="Basic and acidic residues" evidence="14">
    <location>
        <begin position="246"/>
        <end position="255"/>
    </location>
</feature>
<evidence type="ECO:0000256" key="10">
    <source>
        <dbReference type="ARBA" id="ARBA00047761"/>
    </source>
</evidence>
<organism evidence="16 17">
    <name type="scientific">Oreochromis aureus</name>
    <name type="common">Israeli tilapia</name>
    <name type="synonym">Chromis aureus</name>
    <dbReference type="NCBI Taxonomy" id="47969"/>
    <lineage>
        <taxon>Eukaryota</taxon>
        <taxon>Metazoa</taxon>
        <taxon>Chordata</taxon>
        <taxon>Craniata</taxon>
        <taxon>Vertebrata</taxon>
        <taxon>Euteleostomi</taxon>
        <taxon>Actinopterygii</taxon>
        <taxon>Neopterygii</taxon>
        <taxon>Teleostei</taxon>
        <taxon>Neoteleostei</taxon>
        <taxon>Acanthomorphata</taxon>
        <taxon>Ovalentaria</taxon>
        <taxon>Cichlomorphae</taxon>
        <taxon>Cichliformes</taxon>
        <taxon>Cichlidae</taxon>
        <taxon>African cichlids</taxon>
        <taxon>Pseudocrenilabrinae</taxon>
        <taxon>Oreochromini</taxon>
        <taxon>Oreochromis</taxon>
    </lineage>
</organism>
<dbReference type="GO" id="GO:0005737">
    <property type="term" value="C:cytoplasm"/>
    <property type="evidence" value="ECO:0007669"/>
    <property type="project" value="TreeGrafter"/>
</dbReference>
<keyword evidence="17" id="KW-1185">Reference proteome</keyword>
<dbReference type="Proteomes" id="UP000472276">
    <property type="component" value="Unassembled WGS sequence"/>
</dbReference>
<keyword evidence="4 13" id="KW-0863">Zinc-finger</keyword>
<evidence type="ECO:0000313" key="16">
    <source>
        <dbReference type="Ensembl" id="ENSOABP00000027712.2"/>
    </source>
</evidence>
<evidence type="ECO:0000256" key="3">
    <source>
        <dbReference type="ARBA" id="ARBA00022723"/>
    </source>
</evidence>
<dbReference type="PROSITE" id="PS51479">
    <property type="entry name" value="ZF_RTR1"/>
    <property type="match status" value="1"/>
</dbReference>
<keyword evidence="5 13" id="KW-0378">Hydrolase</keyword>
<keyword evidence="3 13" id="KW-0479">Metal-binding</keyword>
<dbReference type="InterPro" id="IPR039693">
    <property type="entry name" value="Rtr1/RPAP2"/>
</dbReference>
<dbReference type="Ensembl" id="ENSOABT00000028492.2">
    <property type="protein sequence ID" value="ENSOABP00000027712.2"/>
    <property type="gene ID" value="ENSOABG00000013025.2"/>
</dbReference>
<comment type="catalytic activity">
    <reaction evidence="10 13">
        <text>O-phospho-L-seryl-[protein] + H2O = L-seryl-[protein] + phosphate</text>
        <dbReference type="Rhea" id="RHEA:20629"/>
        <dbReference type="Rhea" id="RHEA-COMP:9863"/>
        <dbReference type="Rhea" id="RHEA-COMP:11604"/>
        <dbReference type="ChEBI" id="CHEBI:15377"/>
        <dbReference type="ChEBI" id="CHEBI:29999"/>
        <dbReference type="ChEBI" id="CHEBI:43474"/>
        <dbReference type="ChEBI" id="CHEBI:83421"/>
        <dbReference type="EC" id="3.1.3.16"/>
    </reaction>
</comment>
<comment type="catalytic activity">
    <reaction evidence="11 13">
        <text>O-phospho-L-threonyl-[protein] + H2O = L-threonyl-[protein] + phosphate</text>
        <dbReference type="Rhea" id="RHEA:47004"/>
        <dbReference type="Rhea" id="RHEA-COMP:11060"/>
        <dbReference type="Rhea" id="RHEA-COMP:11605"/>
        <dbReference type="ChEBI" id="CHEBI:15377"/>
        <dbReference type="ChEBI" id="CHEBI:30013"/>
        <dbReference type="ChEBI" id="CHEBI:43474"/>
        <dbReference type="ChEBI" id="CHEBI:61977"/>
        <dbReference type="EC" id="3.1.3.16"/>
    </reaction>
</comment>
<comment type="similarity">
    <text evidence="2 12 13">Belongs to the RPAP2 family.</text>
</comment>
<evidence type="ECO:0000256" key="9">
    <source>
        <dbReference type="ARBA" id="ARBA00045547"/>
    </source>
</evidence>
<comment type="function">
    <text evidence="9">Protein phosphatase that displays CTD phosphatase activity and regulates transcription of snRNA genes. Recognizes and binds phosphorylated 'Ser-7' of the C-terminal heptapeptide repeat domain (CTD) of the largest RNA polymerase II subunit POLR2A, and mediates dephosphorylation of 'Ser-5' of the CTD, thereby promoting transcription of snRNA genes. Downstream of EIF2AK3/PERK, dephosphorylates ERN1, a sensor for the endoplasmic reticulum unfolded protein response (UPR), to abort failed ER-stress adaptation and trigger apoptosis.</text>
</comment>
<dbReference type="PANTHER" id="PTHR14732:SF0">
    <property type="entry name" value="RNA POLYMERASE II SUBUNIT B1 CTD PHOSPHATASE RPAP2-RELATED"/>
    <property type="match status" value="1"/>
</dbReference>
<feature type="region of interest" description="Disordered" evidence="14">
    <location>
        <begin position="470"/>
        <end position="515"/>
    </location>
</feature>
<dbReference type="EC" id="3.1.3.16" evidence="13"/>
<proteinExistence type="inferred from homology"/>
<keyword evidence="6 13" id="KW-0862">Zinc</keyword>
<evidence type="ECO:0000256" key="4">
    <source>
        <dbReference type="ARBA" id="ARBA00022771"/>
    </source>
</evidence>
<evidence type="ECO:0000256" key="6">
    <source>
        <dbReference type="ARBA" id="ARBA00022833"/>
    </source>
</evidence>
<evidence type="ECO:0000256" key="13">
    <source>
        <dbReference type="RuleBase" id="RU367080"/>
    </source>
</evidence>
<evidence type="ECO:0000256" key="8">
    <source>
        <dbReference type="ARBA" id="ARBA00023242"/>
    </source>
</evidence>
<reference evidence="16" key="1">
    <citation type="submission" date="2025-08" db="UniProtKB">
        <authorList>
            <consortium name="Ensembl"/>
        </authorList>
    </citation>
    <scope>IDENTIFICATION</scope>
</reference>
<evidence type="ECO:0000256" key="7">
    <source>
        <dbReference type="ARBA" id="ARBA00022912"/>
    </source>
</evidence>
<evidence type="ECO:0000256" key="12">
    <source>
        <dbReference type="PROSITE-ProRule" id="PRU00812"/>
    </source>
</evidence>
<feature type="compositionally biased region" description="Acidic residues" evidence="14">
    <location>
        <begin position="482"/>
        <end position="500"/>
    </location>
</feature>
<feature type="compositionally biased region" description="Polar residues" evidence="14">
    <location>
        <begin position="374"/>
        <end position="386"/>
    </location>
</feature>
<feature type="compositionally biased region" description="Basic residues" evidence="14">
    <location>
        <begin position="42"/>
        <end position="57"/>
    </location>
</feature>
<evidence type="ECO:0000256" key="2">
    <source>
        <dbReference type="ARBA" id="ARBA00005676"/>
    </source>
</evidence>
<feature type="region of interest" description="Disordered" evidence="14">
    <location>
        <begin position="229"/>
        <end position="404"/>
    </location>
</feature>
<dbReference type="InterPro" id="IPR007308">
    <property type="entry name" value="Rtr1/RPAP2_dom"/>
</dbReference>
<dbReference type="InterPro" id="IPR038534">
    <property type="entry name" value="Rtr1/RPAP2_sf"/>
</dbReference>
<evidence type="ECO:0000313" key="17">
    <source>
        <dbReference type="Proteomes" id="UP000472276"/>
    </source>
</evidence>
<dbReference type="Gene3D" id="1.25.40.820">
    <property type="match status" value="1"/>
</dbReference>
<accession>A0A668TP92</accession>
<feature type="compositionally biased region" description="Basic and acidic residues" evidence="14">
    <location>
        <begin position="270"/>
        <end position="305"/>
    </location>
</feature>
<dbReference type="GO" id="GO:0008420">
    <property type="term" value="F:RNA polymerase II CTD heptapeptide repeat phosphatase activity"/>
    <property type="evidence" value="ECO:0007669"/>
    <property type="project" value="UniProtKB-UniRule"/>
</dbReference>
<feature type="compositionally biased region" description="Basic and acidic residues" evidence="14">
    <location>
        <begin position="313"/>
        <end position="341"/>
    </location>
</feature>
<keyword evidence="8 13" id="KW-0539">Nucleus</keyword>
<dbReference type="AlphaFoldDB" id="A0A668TP92"/>
<sequence length="680" mass="77219">MDSPRERKIVPPWLAVEGDTSQVKVESVDNRNSMETEERRRSGSSKKTAKKGGKRVKALTAEEEARRREELKEKLREKLELERRALKVVERLLDDSVAEDFLVDCAKMITPANYRDTVEERSIAKLCGYPICPNKLGKIPTQQYKISTKTNKVYDITERKCFCGNFCYKASKAFELQIPKTPLWVRQHESPPEIKLLKQGERGSSGEEVMLSETCLKEEDIENPVATQDEDLHSSRDHPAGGSHSDVSDGEHEQDFVSSVVSQQQKPRVHWGDLPKLSDKDDKGKQRKSETRKINTKEGNEEKIEPPQSQNTEEQRSMIEDEERKEADVRKTEVTDAENPKELQTTHTDQAAPRERELSELSSVEETTAKMSVCSLSETVTHSVPRSNPPAESKEIPATNQNSHGQQELNITQVGMSKRGAAGLRDLLKNHAEAKPDSVRMNLLECLKNTLKEWCTDETLTFLYGSDHSLGSPYAEVREEEGKEELDEDDLEDEVTADNTEDQKRPSAAAPNYDTLRRETQDLELRVREFYKGTWILPDEKEEPNRKQVAVQESIKDPVLPLVDSHAQNLIQKRITVEKLSSCLRNIVGPLHLAMSDITTDLNNLVRTFRFTNKNIIHKTPEWTLIAVVLLHLLSEVSPLVREALETSASVEYLNTLMVELGLQDQDLLNLVQLFKSPAR</sequence>
<dbReference type="Pfam" id="PF04181">
    <property type="entry name" value="RPAP2_Rtr1"/>
    <property type="match status" value="1"/>
</dbReference>
<gene>
    <name evidence="16" type="primary">rpap2</name>
</gene>
<reference evidence="16" key="2">
    <citation type="submission" date="2025-09" db="UniProtKB">
        <authorList>
            <consortium name="Ensembl"/>
        </authorList>
    </citation>
    <scope>IDENTIFICATION</scope>
</reference>
<feature type="compositionally biased region" description="Basic and acidic residues" evidence="14">
    <location>
        <begin position="230"/>
        <end position="239"/>
    </location>
</feature>
<evidence type="ECO:0000256" key="1">
    <source>
        <dbReference type="ARBA" id="ARBA00004123"/>
    </source>
</evidence>
<comment type="subunit">
    <text evidence="13">Associates with the RNA polymerase II complex.</text>
</comment>
<name>A0A668TP92_OREAU</name>
<dbReference type="GO" id="GO:0005634">
    <property type="term" value="C:nucleus"/>
    <property type="evidence" value="ECO:0007669"/>
    <property type="project" value="UniProtKB-SubCell"/>
</dbReference>
<keyword evidence="7 13" id="KW-0904">Protein phosphatase</keyword>
<dbReference type="GO" id="GO:0043175">
    <property type="term" value="F:RNA polymerase core enzyme binding"/>
    <property type="evidence" value="ECO:0007669"/>
    <property type="project" value="UniProtKB-UniRule"/>
</dbReference>
<dbReference type="OMA" id="WCTDETL"/>